<dbReference type="RefSeq" id="WP_250141257.1">
    <property type="nucleotide sequence ID" value="NZ_JALIQP010000003.1"/>
</dbReference>
<name>A0ABD5PVC3_9EURY</name>
<dbReference type="Gene3D" id="3.40.30.10">
    <property type="entry name" value="Glutaredoxin"/>
    <property type="match status" value="1"/>
</dbReference>
<gene>
    <name evidence="4" type="ORF">ACFO5R_21580</name>
</gene>
<dbReference type="InterPro" id="IPR012336">
    <property type="entry name" value="Thioredoxin-like_fold"/>
</dbReference>
<dbReference type="AlphaFoldDB" id="A0ABD5PVC3"/>
<sequence length="214" mass="22872">MHRRSFLTAAATGTTLSIAGCTALFEASLPDELEGTDPDPDQLPAPSIGSGPVPIDAYVDFACPHCHDFHEDVLPDLENRLLDADEATYRHRDFPLPAGDRSIAMANAARAVQAETRTEDDPAGEFFTYKLAVIEADDLSDDGLAAIAADETDVEAAVVRDALDAGTYYPTLAADWQRGDDHGVAETPTVLVDGDEVDDPFDADAIVERVRDAA</sequence>
<dbReference type="InterPro" id="IPR036249">
    <property type="entry name" value="Thioredoxin-like_sf"/>
</dbReference>
<dbReference type="PROSITE" id="PS51257">
    <property type="entry name" value="PROKAR_LIPOPROTEIN"/>
    <property type="match status" value="1"/>
</dbReference>
<dbReference type="CDD" id="cd02972">
    <property type="entry name" value="DsbA_family"/>
    <property type="match status" value="1"/>
</dbReference>
<dbReference type="SUPFAM" id="SSF52833">
    <property type="entry name" value="Thioredoxin-like"/>
    <property type="match status" value="1"/>
</dbReference>
<evidence type="ECO:0000256" key="2">
    <source>
        <dbReference type="ARBA" id="ARBA00022982"/>
    </source>
</evidence>
<comment type="similarity">
    <text evidence="1">Belongs to the glutaredoxin family.</text>
</comment>
<dbReference type="Pfam" id="PF13462">
    <property type="entry name" value="Thioredoxin_4"/>
    <property type="match status" value="1"/>
</dbReference>
<keyword evidence="5" id="KW-1185">Reference proteome</keyword>
<dbReference type="EMBL" id="JBHSFA010000011">
    <property type="protein sequence ID" value="MFC4544527.1"/>
    <property type="molecule type" value="Genomic_DNA"/>
</dbReference>
<evidence type="ECO:0000256" key="1">
    <source>
        <dbReference type="ARBA" id="ARBA00007787"/>
    </source>
</evidence>
<evidence type="ECO:0000313" key="4">
    <source>
        <dbReference type="EMBL" id="MFC4544527.1"/>
    </source>
</evidence>
<proteinExistence type="inferred from homology"/>
<comment type="caution">
    <text evidence="4">The sequence shown here is derived from an EMBL/GenBank/DDBJ whole genome shotgun (WGS) entry which is preliminary data.</text>
</comment>
<evidence type="ECO:0000313" key="5">
    <source>
        <dbReference type="Proteomes" id="UP001595898"/>
    </source>
</evidence>
<reference evidence="4 5" key="1">
    <citation type="journal article" date="2019" name="Int. J. Syst. Evol. Microbiol.">
        <title>The Global Catalogue of Microorganisms (GCM) 10K type strain sequencing project: providing services to taxonomists for standard genome sequencing and annotation.</title>
        <authorList>
            <consortium name="The Broad Institute Genomics Platform"/>
            <consortium name="The Broad Institute Genome Sequencing Center for Infectious Disease"/>
            <person name="Wu L."/>
            <person name="Ma J."/>
        </authorList>
    </citation>
    <scope>NUCLEOTIDE SEQUENCE [LARGE SCALE GENOMIC DNA]</scope>
    <source>
        <strain evidence="4 5">WLHS5</strain>
    </source>
</reference>
<organism evidence="4 5">
    <name type="scientific">Halosolutus amylolyticus</name>
    <dbReference type="NCBI Taxonomy" id="2932267"/>
    <lineage>
        <taxon>Archaea</taxon>
        <taxon>Methanobacteriati</taxon>
        <taxon>Methanobacteriota</taxon>
        <taxon>Stenosarchaea group</taxon>
        <taxon>Halobacteria</taxon>
        <taxon>Halobacteriales</taxon>
        <taxon>Natrialbaceae</taxon>
        <taxon>Halosolutus</taxon>
    </lineage>
</organism>
<protein>
    <submittedName>
        <fullName evidence="4">DsbA family protein</fullName>
    </submittedName>
</protein>
<keyword evidence="2" id="KW-0249">Electron transport</keyword>
<feature type="domain" description="Thioredoxin-like fold" evidence="3">
    <location>
        <begin position="52"/>
        <end position="208"/>
    </location>
</feature>
<accession>A0ABD5PVC3</accession>
<evidence type="ECO:0000259" key="3">
    <source>
        <dbReference type="Pfam" id="PF13462"/>
    </source>
</evidence>
<keyword evidence="2" id="KW-0813">Transport</keyword>
<dbReference type="Proteomes" id="UP001595898">
    <property type="component" value="Unassembled WGS sequence"/>
</dbReference>